<name>A0A4Y7XDT9_9GAMM</name>
<sequence length="158" mass="17797">MMKLIHKFEIFAEYFQFILMDESSEDDFSAVWNDEASERMLAVGETSVCLGTLRNITVPIAIHVSQTEPQINIQEVDHAVSASLNIPSGRLAIMSCTDYLPNAVRIDLLAGTYHLMYLVTGLDSITDETAPADDHYIIHIWPGSPQEPTLLKHWRSHI</sequence>
<keyword evidence="2" id="KW-1185">Reference proteome</keyword>
<evidence type="ECO:0000313" key="2">
    <source>
        <dbReference type="Proteomes" id="UP000297834"/>
    </source>
</evidence>
<accession>A0A4Y7XDT9</accession>
<dbReference type="OrthoDB" id="280156at2"/>
<dbReference type="AlphaFoldDB" id="A0A4Y7XDT9"/>
<dbReference type="EMBL" id="SNTY01000017">
    <property type="protein sequence ID" value="TEU28506.1"/>
    <property type="molecule type" value="Genomic_DNA"/>
</dbReference>
<dbReference type="InterPro" id="IPR038691">
    <property type="entry name" value="ComJ_sf"/>
</dbReference>
<reference evidence="1 2" key="1">
    <citation type="submission" date="2019-03" db="EMBL/GenBank/DDBJ databases">
        <title>Alkanindiges illinoisensis: a potential pathogenic isolated from ascites of a gastric cancer patient with abdominal metastasis.</title>
        <authorList>
            <person name="Hu X."/>
            <person name="Yang B."/>
            <person name="Yan X."/>
            <person name="Lin L."/>
            <person name="Zhao H."/>
            <person name="Zhou F."/>
            <person name="Su B."/>
            <person name="Chen J."/>
            <person name="Rui Y."/>
            <person name="Wang Q."/>
            <person name="Zheng L."/>
        </authorList>
    </citation>
    <scope>NUCLEOTIDE SEQUENCE [LARGE SCALE GENOMIC DNA]</scope>
    <source>
        <strain evidence="1 2">NFYY 23406</strain>
    </source>
</reference>
<gene>
    <name evidence="1" type="ORF">E2B99_05805</name>
</gene>
<protein>
    <submittedName>
        <fullName evidence="1">Uncharacterized protein</fullName>
    </submittedName>
</protein>
<dbReference type="RefSeq" id="WP_134244009.1">
    <property type="nucleotide sequence ID" value="NZ_SNTY01000017.1"/>
</dbReference>
<proteinExistence type="predicted"/>
<dbReference type="Proteomes" id="UP000297834">
    <property type="component" value="Unassembled WGS sequence"/>
</dbReference>
<dbReference type="Gene3D" id="2.60.34.30">
    <property type="entry name" value="Competence, DNA-entry nuclease inhibitor, ComJ"/>
    <property type="match status" value="1"/>
</dbReference>
<evidence type="ECO:0000313" key="1">
    <source>
        <dbReference type="EMBL" id="TEU28506.1"/>
    </source>
</evidence>
<comment type="caution">
    <text evidence="1">The sequence shown here is derived from an EMBL/GenBank/DDBJ whole genome shotgun (WGS) entry which is preliminary data.</text>
</comment>
<organism evidence="1 2">
    <name type="scientific">Alkanindiges illinoisensis</name>
    <dbReference type="NCBI Taxonomy" id="197183"/>
    <lineage>
        <taxon>Bacteria</taxon>
        <taxon>Pseudomonadati</taxon>
        <taxon>Pseudomonadota</taxon>
        <taxon>Gammaproteobacteria</taxon>
        <taxon>Moraxellales</taxon>
        <taxon>Moraxellaceae</taxon>
        <taxon>Alkanindiges</taxon>
    </lineage>
</organism>